<name>A0AA43MAR3_9BURK</name>
<dbReference type="AlphaFoldDB" id="A0AA43MAR3"/>
<protein>
    <submittedName>
        <fullName evidence="1">Uncharacterized protein</fullName>
    </submittedName>
</protein>
<dbReference type="EMBL" id="JARXYA010000007">
    <property type="protein sequence ID" value="MDH6504318.1"/>
    <property type="molecule type" value="Genomic_DNA"/>
</dbReference>
<dbReference type="Proteomes" id="UP001161160">
    <property type="component" value="Unassembled WGS sequence"/>
</dbReference>
<organism evidence="1 2">
    <name type="scientific">Polynucleobacter sphagniphilus</name>
    <dbReference type="NCBI Taxonomy" id="1743169"/>
    <lineage>
        <taxon>Bacteria</taxon>
        <taxon>Pseudomonadati</taxon>
        <taxon>Pseudomonadota</taxon>
        <taxon>Betaproteobacteria</taxon>
        <taxon>Burkholderiales</taxon>
        <taxon>Burkholderiaceae</taxon>
        <taxon>Polynucleobacter</taxon>
    </lineage>
</organism>
<proteinExistence type="predicted"/>
<dbReference type="RefSeq" id="WP_076024204.1">
    <property type="nucleotide sequence ID" value="NZ_JAQFIK010000002.1"/>
</dbReference>
<dbReference type="GeneID" id="83595776"/>
<sequence length="61" mass="7153">MKRIVDVFTKDWSHEIVWTYVIELGDGLVPLEIEAFENEALRLAVEENRGNPEFMFAKARE</sequence>
<reference evidence="1" key="1">
    <citation type="submission" date="2023-04" db="EMBL/GenBank/DDBJ databases">
        <title>Genome Encyclopedia of Bacteria and Archaea VI: Functional Genomics of Type Strains.</title>
        <authorList>
            <person name="Whitman W."/>
        </authorList>
    </citation>
    <scope>NUCLEOTIDE SEQUENCE</scope>
    <source>
        <strain evidence="1">Enz.4-51</strain>
    </source>
</reference>
<evidence type="ECO:0000313" key="2">
    <source>
        <dbReference type="Proteomes" id="UP001161160"/>
    </source>
</evidence>
<keyword evidence="2" id="KW-1185">Reference proteome</keyword>
<evidence type="ECO:0000313" key="1">
    <source>
        <dbReference type="EMBL" id="MDH6504318.1"/>
    </source>
</evidence>
<gene>
    <name evidence="1" type="ORF">M2127_001634</name>
</gene>
<accession>A0AA43MAR3</accession>
<comment type="caution">
    <text evidence="1">The sequence shown here is derived from an EMBL/GenBank/DDBJ whole genome shotgun (WGS) entry which is preliminary data.</text>
</comment>